<name>A0AAN9TLS6_9HEMI</name>
<keyword evidence="2" id="KW-1185">Reference proteome</keyword>
<sequence>MSNNRNYKLVTGAGGGGGGGGGGAVAATATATAIFFSTNLIGREGAAQRVITDFRDTQTQRSYLVNSDECGTALCRHSR</sequence>
<reference evidence="1 2" key="1">
    <citation type="submission" date="2024-03" db="EMBL/GenBank/DDBJ databases">
        <title>Adaptation during the transition from Ophiocordyceps entomopathogen to insect associate is accompanied by gene loss and intensified selection.</title>
        <authorList>
            <person name="Ward C.M."/>
            <person name="Onetto C.A."/>
            <person name="Borneman A.R."/>
        </authorList>
    </citation>
    <scope>NUCLEOTIDE SEQUENCE [LARGE SCALE GENOMIC DNA]</scope>
    <source>
        <strain evidence="1">AWRI1</strain>
        <tissue evidence="1">Single Adult Female</tissue>
    </source>
</reference>
<evidence type="ECO:0000313" key="2">
    <source>
        <dbReference type="Proteomes" id="UP001367676"/>
    </source>
</evidence>
<comment type="caution">
    <text evidence="1">The sequence shown here is derived from an EMBL/GenBank/DDBJ whole genome shotgun (WGS) entry which is preliminary data.</text>
</comment>
<evidence type="ECO:0000313" key="1">
    <source>
        <dbReference type="EMBL" id="KAK7592756.1"/>
    </source>
</evidence>
<gene>
    <name evidence="1" type="ORF">V9T40_007508</name>
</gene>
<protein>
    <submittedName>
        <fullName evidence="1">Uncharacterized protein</fullName>
    </submittedName>
</protein>
<dbReference type="AlphaFoldDB" id="A0AAN9TLS6"/>
<proteinExistence type="predicted"/>
<organism evidence="1 2">
    <name type="scientific">Parthenolecanium corni</name>
    <dbReference type="NCBI Taxonomy" id="536013"/>
    <lineage>
        <taxon>Eukaryota</taxon>
        <taxon>Metazoa</taxon>
        <taxon>Ecdysozoa</taxon>
        <taxon>Arthropoda</taxon>
        <taxon>Hexapoda</taxon>
        <taxon>Insecta</taxon>
        <taxon>Pterygota</taxon>
        <taxon>Neoptera</taxon>
        <taxon>Paraneoptera</taxon>
        <taxon>Hemiptera</taxon>
        <taxon>Sternorrhyncha</taxon>
        <taxon>Coccoidea</taxon>
        <taxon>Coccidae</taxon>
        <taxon>Parthenolecanium</taxon>
    </lineage>
</organism>
<accession>A0AAN9TLS6</accession>
<dbReference type="Proteomes" id="UP001367676">
    <property type="component" value="Unassembled WGS sequence"/>
</dbReference>
<dbReference type="EMBL" id="JBBCAQ010000020">
    <property type="protein sequence ID" value="KAK7592756.1"/>
    <property type="molecule type" value="Genomic_DNA"/>
</dbReference>